<dbReference type="InterPro" id="IPR018677">
    <property type="entry name" value="DUF2157"/>
</dbReference>
<keyword evidence="1" id="KW-0812">Transmembrane</keyword>
<feature type="transmembrane region" description="Helical" evidence="1">
    <location>
        <begin position="119"/>
        <end position="141"/>
    </location>
</feature>
<keyword evidence="4" id="KW-1185">Reference proteome</keyword>
<feature type="transmembrane region" description="Helical" evidence="1">
    <location>
        <begin position="146"/>
        <end position="162"/>
    </location>
</feature>
<feature type="transmembrane region" description="Helical" evidence="1">
    <location>
        <begin position="215"/>
        <end position="232"/>
    </location>
</feature>
<evidence type="ECO:0000313" key="3">
    <source>
        <dbReference type="EMBL" id="MDC3417236.1"/>
    </source>
</evidence>
<protein>
    <submittedName>
        <fullName evidence="3">DUF2157 domain-containing protein</fullName>
    </submittedName>
</protein>
<comment type="caution">
    <text evidence="3">The sequence shown here is derived from an EMBL/GenBank/DDBJ whole genome shotgun (WGS) entry which is preliminary data.</text>
</comment>
<gene>
    <name evidence="3" type="ORF">NC799_09955</name>
</gene>
<feature type="transmembrane region" description="Helical" evidence="1">
    <location>
        <begin position="369"/>
        <end position="386"/>
    </location>
</feature>
<evidence type="ECO:0000256" key="1">
    <source>
        <dbReference type="SAM" id="Phobius"/>
    </source>
</evidence>
<dbReference type="Pfam" id="PF09925">
    <property type="entry name" value="DUF2157"/>
    <property type="match status" value="1"/>
</dbReference>
<keyword evidence="1" id="KW-1133">Transmembrane helix</keyword>
<dbReference type="Proteomes" id="UP001145069">
    <property type="component" value="Unassembled WGS sequence"/>
</dbReference>
<feature type="transmembrane region" description="Helical" evidence="1">
    <location>
        <begin position="38"/>
        <end position="60"/>
    </location>
</feature>
<reference evidence="3" key="1">
    <citation type="submission" date="2022-06" db="EMBL/GenBank/DDBJ databases">
        <title>Aquibacillus sp. a new bacterium isolated from soil saline samples.</title>
        <authorList>
            <person name="Galisteo C."/>
            <person name="De La Haba R."/>
            <person name="Sanchez-Porro C."/>
            <person name="Ventosa A."/>
        </authorList>
    </citation>
    <scope>NUCLEOTIDE SEQUENCE</scope>
    <source>
        <strain evidence="3">3ASR75-54</strain>
    </source>
</reference>
<feature type="domain" description="DUF2157" evidence="2">
    <location>
        <begin position="12"/>
        <end position="146"/>
    </location>
</feature>
<dbReference type="EMBL" id="JAMQKC010000007">
    <property type="protein sequence ID" value="MDC3417236.1"/>
    <property type="molecule type" value="Genomic_DNA"/>
</dbReference>
<sequence>MNQELLKKESRKWVQEGIITEEQKDKILGLYPKRNGRVLLLLFASLFIGLGFLTFIASNWSLIPDLAKMTIILFFMLGFYLIGEHVYRNRTETVGICLIIIGLFVFGAGIFLTGQLYNYMYFAATPFVIWSVAGFCLFAIYQRAPLFAVAIFITTVGQLYSAAVYSSFNYWLFLLLVFAFGHFTYHHARYLYSYLFVTSFMIQSLVFTFLERFEYIWFVCFMLVIYFLSRVANEQSIKIPFYRIGVLSMFVWNIFHIFILNGTYFLSWEMEYNFVFLVVWFVLFGLILVEKIWRKSYEQLTEVVLFLPIFYFPFGDMIAMLALFIFSLGLLLNGYQVVDTKRIYHGTFAFLISTFIAYVQLAWAFLNKSLFFFIGGILLFTLSYLLERKRRQMKSENKEETTR</sequence>
<feature type="transmembrane region" description="Helical" evidence="1">
    <location>
        <begin position="244"/>
        <end position="266"/>
    </location>
</feature>
<evidence type="ECO:0000313" key="4">
    <source>
        <dbReference type="Proteomes" id="UP001145069"/>
    </source>
</evidence>
<accession>A0A9X4AEV9</accession>
<feature type="transmembrane region" description="Helical" evidence="1">
    <location>
        <begin position="318"/>
        <end position="336"/>
    </location>
</feature>
<feature type="transmembrane region" description="Helical" evidence="1">
    <location>
        <begin position="272"/>
        <end position="289"/>
    </location>
</feature>
<proteinExistence type="predicted"/>
<feature type="transmembrane region" description="Helical" evidence="1">
    <location>
        <begin position="192"/>
        <end position="209"/>
    </location>
</feature>
<dbReference type="AlphaFoldDB" id="A0A9X4AEV9"/>
<organism evidence="3 4">
    <name type="scientific">Aquibacillus salsiterrae</name>
    <dbReference type="NCBI Taxonomy" id="2950439"/>
    <lineage>
        <taxon>Bacteria</taxon>
        <taxon>Bacillati</taxon>
        <taxon>Bacillota</taxon>
        <taxon>Bacilli</taxon>
        <taxon>Bacillales</taxon>
        <taxon>Bacillaceae</taxon>
        <taxon>Aquibacillus</taxon>
    </lineage>
</organism>
<dbReference type="RefSeq" id="WP_272446303.1">
    <property type="nucleotide sequence ID" value="NZ_JAMQKC010000007.1"/>
</dbReference>
<keyword evidence="1" id="KW-0472">Membrane</keyword>
<name>A0A9X4AEV9_9BACI</name>
<evidence type="ECO:0000259" key="2">
    <source>
        <dbReference type="Pfam" id="PF09925"/>
    </source>
</evidence>
<feature type="transmembrane region" description="Helical" evidence="1">
    <location>
        <begin position="343"/>
        <end position="363"/>
    </location>
</feature>
<feature type="transmembrane region" description="Helical" evidence="1">
    <location>
        <begin position="94"/>
        <end position="113"/>
    </location>
</feature>
<feature type="transmembrane region" description="Helical" evidence="1">
    <location>
        <begin position="66"/>
        <end position="82"/>
    </location>
</feature>